<dbReference type="EMBL" id="BJUI01000001">
    <property type="protein sequence ID" value="GEK41352.1"/>
    <property type="molecule type" value="Genomic_DNA"/>
</dbReference>
<dbReference type="RefSeq" id="WP_081037085.1">
    <property type="nucleotide sequence ID" value="NZ_BAAACL010000015.1"/>
</dbReference>
<sequence>MFDIVKKYYDMGLYNEENLDLFESIGWITAEQKQEIMQNK</sequence>
<dbReference type="AlphaFoldDB" id="A0A510WQ56"/>
<evidence type="ECO:0000313" key="1">
    <source>
        <dbReference type="EMBL" id="GEK41352.1"/>
    </source>
</evidence>
<dbReference type="InterPro" id="IPR010022">
    <property type="entry name" value="XkdX"/>
</dbReference>
<dbReference type="Proteomes" id="UP000321722">
    <property type="component" value="Unassembled WGS sequence"/>
</dbReference>
<proteinExistence type="predicted"/>
<evidence type="ECO:0008006" key="3">
    <source>
        <dbReference type="Google" id="ProtNLM"/>
    </source>
</evidence>
<protein>
    <recommendedName>
        <fullName evidence="3">XkdX family protein</fullName>
    </recommendedName>
</protein>
<keyword evidence="2" id="KW-1185">Reference proteome</keyword>
<accession>A0A510WQ56</accession>
<organism evidence="1 2">
    <name type="scientific">Ligilactobacillus aviarius</name>
    <dbReference type="NCBI Taxonomy" id="1606"/>
    <lineage>
        <taxon>Bacteria</taxon>
        <taxon>Bacillati</taxon>
        <taxon>Bacillota</taxon>
        <taxon>Bacilli</taxon>
        <taxon>Lactobacillales</taxon>
        <taxon>Lactobacillaceae</taxon>
        <taxon>Ligilactobacillus</taxon>
    </lineage>
</organism>
<reference evidence="1 2" key="1">
    <citation type="submission" date="2019-07" db="EMBL/GenBank/DDBJ databases">
        <title>Whole genome shotgun sequence of Lactobacillus aviarius subsp. aviarius NBRC 102162.</title>
        <authorList>
            <person name="Hosoyama A."/>
            <person name="Uohara A."/>
            <person name="Ohji S."/>
            <person name="Ichikawa N."/>
        </authorList>
    </citation>
    <scope>NUCLEOTIDE SEQUENCE [LARGE SCALE GENOMIC DNA]</scope>
    <source>
        <strain evidence="1 2">NBRC 102162</strain>
    </source>
</reference>
<name>A0A510WQ56_9LACO</name>
<evidence type="ECO:0000313" key="2">
    <source>
        <dbReference type="Proteomes" id="UP000321722"/>
    </source>
</evidence>
<comment type="caution">
    <text evidence="1">The sequence shown here is derived from an EMBL/GenBank/DDBJ whole genome shotgun (WGS) entry which is preliminary data.</text>
</comment>
<dbReference type="Pfam" id="PF09693">
    <property type="entry name" value="Phage_XkdX"/>
    <property type="match status" value="1"/>
</dbReference>
<dbReference type="GeneID" id="31626190"/>
<gene>
    <name evidence="1" type="ORF">LAV01_01840</name>
</gene>